<evidence type="ECO:0000313" key="2">
    <source>
        <dbReference type="EMBL" id="GAD52863.1"/>
    </source>
</evidence>
<accession>U3ADL9</accession>
<protein>
    <submittedName>
        <fullName evidence="2">Uncharacterized protein</fullName>
    </submittedName>
</protein>
<dbReference type="EMBL" id="BATA01000038">
    <property type="protein sequence ID" value="GAD52863.1"/>
    <property type="molecule type" value="Genomic_DNA"/>
</dbReference>
<feature type="compositionally biased region" description="Basic residues" evidence="1">
    <location>
        <begin position="22"/>
        <end position="36"/>
    </location>
</feature>
<comment type="caution">
    <text evidence="2">The sequence shown here is derived from an EMBL/GenBank/DDBJ whole genome shotgun (WGS) entry which is preliminary data.</text>
</comment>
<dbReference type="AlphaFoldDB" id="U3ADL9"/>
<feature type="region of interest" description="Disordered" evidence="1">
    <location>
        <begin position="1"/>
        <end position="64"/>
    </location>
</feature>
<name>U3ADL9_9EURY</name>
<feature type="compositionally biased region" description="Basic and acidic residues" evidence="1">
    <location>
        <begin position="48"/>
        <end position="64"/>
    </location>
</feature>
<gene>
    <name evidence="2" type="ORF">MBEHAL_1623</name>
</gene>
<proteinExistence type="predicted"/>
<organism evidence="2 3">
    <name type="scientific">Halarchaeum acidiphilum MH1-52-1</name>
    <dbReference type="NCBI Taxonomy" id="1261545"/>
    <lineage>
        <taxon>Archaea</taxon>
        <taxon>Methanobacteriati</taxon>
        <taxon>Methanobacteriota</taxon>
        <taxon>Stenosarchaea group</taxon>
        <taxon>Halobacteria</taxon>
        <taxon>Halobacteriales</taxon>
        <taxon>Halobacteriaceae</taxon>
    </lineage>
</organism>
<reference evidence="2 3" key="1">
    <citation type="submission" date="2013-09" db="EMBL/GenBank/DDBJ databases">
        <title>Whole genome sequencing of Halarchaeum acidiphilum strain MH1-52-1.</title>
        <authorList>
            <person name="Shimane Y."/>
            <person name="Minegishi H."/>
            <person name="Nishi S."/>
            <person name="Echigo A."/>
            <person name="Shuto A."/>
            <person name="Konishi M."/>
            <person name="Ito T."/>
            <person name="Ohkuma M."/>
            <person name="Ohta Y."/>
            <person name="Nagano Y."/>
            <person name="Tsubouchi T."/>
            <person name="Mori K."/>
            <person name="Usui K."/>
            <person name="Kamekura M."/>
            <person name="Usami R."/>
            <person name="Takaki Y."/>
            <person name="Hatada Y."/>
        </authorList>
    </citation>
    <scope>NUCLEOTIDE SEQUENCE [LARGE SCALE GENOMIC DNA]</scope>
    <source>
        <strain evidence="2 3">JCM 16109</strain>
    </source>
</reference>
<keyword evidence="3" id="KW-1185">Reference proteome</keyword>
<evidence type="ECO:0000256" key="1">
    <source>
        <dbReference type="SAM" id="MobiDB-lite"/>
    </source>
</evidence>
<evidence type="ECO:0000313" key="3">
    <source>
        <dbReference type="Proteomes" id="UP000016986"/>
    </source>
</evidence>
<dbReference type="Proteomes" id="UP000016986">
    <property type="component" value="Unassembled WGS sequence"/>
</dbReference>
<sequence>MGTTRRRRDISVASGRSAPARPPKRCASRNASHRVRAPSGTPVKRRGSRAESRLTVRRSKTEPS</sequence>